<dbReference type="Proteomes" id="UP000499080">
    <property type="component" value="Unassembled WGS sequence"/>
</dbReference>
<evidence type="ECO:0000313" key="2">
    <source>
        <dbReference type="Proteomes" id="UP000499080"/>
    </source>
</evidence>
<name>A0A4Y2A926_ARAVE</name>
<dbReference type="EMBL" id="BGPR01000009">
    <property type="protein sequence ID" value="GBL76057.1"/>
    <property type="molecule type" value="Genomic_DNA"/>
</dbReference>
<keyword evidence="2" id="KW-1185">Reference proteome</keyword>
<dbReference type="AlphaFoldDB" id="A0A4Y2A926"/>
<proteinExistence type="predicted"/>
<accession>A0A4Y2A926</accession>
<protein>
    <submittedName>
        <fullName evidence="1">Uncharacterized protein</fullName>
    </submittedName>
</protein>
<gene>
    <name evidence="1" type="ORF">AVEN_234365_1</name>
</gene>
<reference evidence="1 2" key="1">
    <citation type="journal article" date="2019" name="Sci. Rep.">
        <title>Orb-weaving spider Araneus ventricosus genome elucidates the spidroin gene catalogue.</title>
        <authorList>
            <person name="Kono N."/>
            <person name="Nakamura H."/>
            <person name="Ohtoshi R."/>
            <person name="Moran D.A.P."/>
            <person name="Shinohara A."/>
            <person name="Yoshida Y."/>
            <person name="Fujiwara M."/>
            <person name="Mori M."/>
            <person name="Tomita M."/>
            <person name="Arakawa K."/>
        </authorList>
    </citation>
    <scope>NUCLEOTIDE SEQUENCE [LARGE SCALE GENOMIC DNA]</scope>
</reference>
<comment type="caution">
    <text evidence="1">The sequence shown here is derived from an EMBL/GenBank/DDBJ whole genome shotgun (WGS) entry which is preliminary data.</text>
</comment>
<evidence type="ECO:0000313" key="1">
    <source>
        <dbReference type="EMBL" id="GBL76057.1"/>
    </source>
</evidence>
<sequence>MNELPQICSYSNCGTTIETALIRNGQAPFRTLAERMVKGSILVPPVGLGVGLGSVVNVRNQPNSEPNRGYQNRPPRNIVLRVTVGTYQNLEFEIVGQQTEQMVKEHRFKGYSGLVLKSRIRDSCTQ</sequence>
<organism evidence="1 2">
    <name type="scientific">Araneus ventricosus</name>
    <name type="common">Orbweaver spider</name>
    <name type="synonym">Epeira ventricosa</name>
    <dbReference type="NCBI Taxonomy" id="182803"/>
    <lineage>
        <taxon>Eukaryota</taxon>
        <taxon>Metazoa</taxon>
        <taxon>Ecdysozoa</taxon>
        <taxon>Arthropoda</taxon>
        <taxon>Chelicerata</taxon>
        <taxon>Arachnida</taxon>
        <taxon>Araneae</taxon>
        <taxon>Araneomorphae</taxon>
        <taxon>Entelegynae</taxon>
        <taxon>Araneoidea</taxon>
        <taxon>Araneidae</taxon>
        <taxon>Araneus</taxon>
    </lineage>
</organism>